<comment type="caution">
    <text evidence="1">The sequence shown here is derived from an EMBL/GenBank/DDBJ whole genome shotgun (WGS) entry which is preliminary data.</text>
</comment>
<dbReference type="AlphaFoldDB" id="A0A100WMH6"/>
<name>A0A100WMH6_MYCFO</name>
<dbReference type="EMBL" id="BCSZ01000012">
    <property type="protein sequence ID" value="GAT01250.1"/>
    <property type="molecule type" value="Genomic_DNA"/>
</dbReference>
<reference evidence="2" key="2">
    <citation type="submission" date="2016-02" db="EMBL/GenBank/DDBJ databases">
        <title>Draft genome sequence of five rapidly growing Mycobacterium species.</title>
        <authorList>
            <person name="Katahira K."/>
            <person name="Gotou Y."/>
            <person name="Iida K."/>
            <person name="Ogura Y."/>
            <person name="Hayashi T."/>
        </authorList>
    </citation>
    <scope>NUCLEOTIDE SEQUENCE [LARGE SCALE GENOMIC DNA]</scope>
    <source>
        <strain evidence="2">JCM6368</strain>
    </source>
</reference>
<organism evidence="1 2">
    <name type="scientific">Mycolicibacterium fortuitum subsp. acetamidolyticum</name>
    <dbReference type="NCBI Taxonomy" id="144550"/>
    <lineage>
        <taxon>Bacteria</taxon>
        <taxon>Bacillati</taxon>
        <taxon>Actinomycetota</taxon>
        <taxon>Actinomycetes</taxon>
        <taxon>Mycobacteriales</taxon>
        <taxon>Mycobacteriaceae</taxon>
        <taxon>Mycolicibacterium</taxon>
    </lineage>
</organism>
<reference evidence="1 2" key="1">
    <citation type="journal article" date="2016" name="Genome Announc.">
        <title>Draft Genome Sequences of Five Rapidly Growing Mycobacterium Species, M. thermoresistibile, M. fortuitum subsp. acetamidolyticum, M. canariasense, M. brisbanense, and M. novocastrense.</title>
        <authorList>
            <person name="Katahira K."/>
            <person name="Ogura Y."/>
            <person name="Gotoh Y."/>
            <person name="Hayashi T."/>
        </authorList>
    </citation>
    <scope>NUCLEOTIDE SEQUENCE [LARGE SCALE GENOMIC DNA]</scope>
    <source>
        <strain evidence="1 2">JCM6368</strain>
    </source>
</reference>
<dbReference type="Proteomes" id="UP000069705">
    <property type="component" value="Unassembled WGS sequence"/>
</dbReference>
<accession>A0A100WMH6</accession>
<sequence length="125" mass="13416">MGTYHQVVLRDGAGEFVARVDPGDYGYSLKVERAGGRFDTTVLPAVIAAASAHLGCELSPVWIDDMSGDGWDSVPSGDPLPSVPWDGPASLWEEPDLPFVVPVDGDDVFNREEVSALQVFFRGGH</sequence>
<proteinExistence type="predicted"/>
<evidence type="ECO:0000313" key="2">
    <source>
        <dbReference type="Proteomes" id="UP000069705"/>
    </source>
</evidence>
<protein>
    <submittedName>
        <fullName evidence="1">Uncharacterized protein</fullName>
    </submittedName>
</protein>
<evidence type="ECO:0000313" key="1">
    <source>
        <dbReference type="EMBL" id="GAT01250.1"/>
    </source>
</evidence>
<gene>
    <name evidence="1" type="ORF">RMCFA_1364</name>
</gene>
<dbReference type="RefSeq" id="WP_064774096.1">
    <property type="nucleotide sequence ID" value="NZ_BCSZ01000012.1"/>
</dbReference>